<organism evidence="3 4">
    <name type="scientific">Eiseniibacteriota bacterium</name>
    <dbReference type="NCBI Taxonomy" id="2212470"/>
    <lineage>
        <taxon>Bacteria</taxon>
        <taxon>Candidatus Eiseniibacteriota</taxon>
    </lineage>
</organism>
<accession>A0A538TI81</accession>
<gene>
    <name evidence="3" type="ORF">E6K78_10755</name>
</gene>
<dbReference type="SMART" id="SM00422">
    <property type="entry name" value="HTH_MERR"/>
    <property type="match status" value="1"/>
</dbReference>
<dbReference type="GO" id="GO:0003700">
    <property type="term" value="F:DNA-binding transcription factor activity"/>
    <property type="evidence" value="ECO:0007669"/>
    <property type="project" value="InterPro"/>
</dbReference>
<protein>
    <submittedName>
        <fullName evidence="3">MerR family transcriptional regulator</fullName>
    </submittedName>
</protein>
<evidence type="ECO:0000313" key="4">
    <source>
        <dbReference type="Proteomes" id="UP000316609"/>
    </source>
</evidence>
<dbReference type="SUPFAM" id="SSF46955">
    <property type="entry name" value="Putative DNA-binding domain"/>
    <property type="match status" value="1"/>
</dbReference>
<keyword evidence="1" id="KW-0238">DNA-binding</keyword>
<dbReference type="EMBL" id="VBOY01000111">
    <property type="protein sequence ID" value="TMQ63337.1"/>
    <property type="molecule type" value="Genomic_DNA"/>
</dbReference>
<dbReference type="Gene3D" id="1.10.1660.10">
    <property type="match status" value="1"/>
</dbReference>
<dbReference type="InterPro" id="IPR009061">
    <property type="entry name" value="DNA-bd_dom_put_sf"/>
</dbReference>
<evidence type="ECO:0000259" key="2">
    <source>
        <dbReference type="PROSITE" id="PS50937"/>
    </source>
</evidence>
<dbReference type="Proteomes" id="UP000316609">
    <property type="component" value="Unassembled WGS sequence"/>
</dbReference>
<dbReference type="Pfam" id="PF13411">
    <property type="entry name" value="MerR_1"/>
    <property type="match status" value="1"/>
</dbReference>
<dbReference type="AlphaFoldDB" id="A0A538TI81"/>
<dbReference type="GO" id="GO:0003677">
    <property type="term" value="F:DNA binding"/>
    <property type="evidence" value="ECO:0007669"/>
    <property type="project" value="UniProtKB-KW"/>
</dbReference>
<name>A0A538TI81_UNCEI</name>
<dbReference type="CDD" id="cd04765">
    <property type="entry name" value="HTH_MlrA-like_sg2"/>
    <property type="match status" value="1"/>
</dbReference>
<feature type="domain" description="HTH merR-type" evidence="2">
    <location>
        <begin position="1"/>
        <end position="72"/>
    </location>
</feature>
<dbReference type="InterPro" id="IPR047057">
    <property type="entry name" value="MerR_fam"/>
</dbReference>
<comment type="caution">
    <text evidence="3">The sequence shown here is derived from an EMBL/GenBank/DDBJ whole genome shotgun (WGS) entry which is preliminary data.</text>
</comment>
<evidence type="ECO:0000256" key="1">
    <source>
        <dbReference type="ARBA" id="ARBA00023125"/>
    </source>
</evidence>
<sequence length="117" mass="13768">MYRPISEVSEMVGVRPHVLRYWETQFSMLRPRKNRAGNRMYRPEEITLLLRIKELLYQRRFTIAGARRHLLDERKEAAPQVEIGFADAERKLVLHEVKAELKQLAARLRVLTAGARS</sequence>
<evidence type="ECO:0000313" key="3">
    <source>
        <dbReference type="EMBL" id="TMQ63337.1"/>
    </source>
</evidence>
<dbReference type="InterPro" id="IPR000551">
    <property type="entry name" value="MerR-type_HTH_dom"/>
</dbReference>
<proteinExistence type="predicted"/>
<dbReference type="PANTHER" id="PTHR30204">
    <property type="entry name" value="REDOX-CYCLING DRUG-SENSING TRANSCRIPTIONAL ACTIVATOR SOXR"/>
    <property type="match status" value="1"/>
</dbReference>
<dbReference type="PROSITE" id="PS50937">
    <property type="entry name" value="HTH_MERR_2"/>
    <property type="match status" value="1"/>
</dbReference>
<dbReference type="PANTHER" id="PTHR30204:SF15">
    <property type="entry name" value="BLL5018 PROTEIN"/>
    <property type="match status" value="1"/>
</dbReference>
<reference evidence="3 4" key="1">
    <citation type="journal article" date="2019" name="Nat. Microbiol.">
        <title>Mediterranean grassland soil C-N compound turnover is dependent on rainfall and depth, and is mediated by genomically divergent microorganisms.</title>
        <authorList>
            <person name="Diamond S."/>
            <person name="Andeer P.F."/>
            <person name="Li Z."/>
            <person name="Crits-Christoph A."/>
            <person name="Burstein D."/>
            <person name="Anantharaman K."/>
            <person name="Lane K.R."/>
            <person name="Thomas B.C."/>
            <person name="Pan C."/>
            <person name="Northen T.R."/>
            <person name="Banfield J.F."/>
        </authorList>
    </citation>
    <scope>NUCLEOTIDE SEQUENCE [LARGE SCALE GENOMIC DNA]</scope>
    <source>
        <strain evidence="3">WS_8</strain>
    </source>
</reference>